<comment type="caution">
    <text evidence="2">The sequence shown here is derived from an EMBL/GenBank/DDBJ whole genome shotgun (WGS) entry which is preliminary data.</text>
</comment>
<dbReference type="SUPFAM" id="SSF49503">
    <property type="entry name" value="Cupredoxins"/>
    <property type="match status" value="1"/>
</dbReference>
<proteinExistence type="predicted"/>
<organism evidence="2 3">
    <name type="scientific">Lysinibacillus xylanilyticus</name>
    <dbReference type="NCBI Taxonomy" id="582475"/>
    <lineage>
        <taxon>Bacteria</taxon>
        <taxon>Bacillati</taxon>
        <taxon>Bacillota</taxon>
        <taxon>Bacilli</taxon>
        <taxon>Bacillales</taxon>
        <taxon>Bacillaceae</taxon>
        <taxon>Lysinibacillus</taxon>
    </lineage>
</organism>
<reference evidence="3" key="1">
    <citation type="submission" date="2015-07" db="EMBL/GenBank/DDBJ databases">
        <authorList>
            <consortium name="Consortium for Microbial Forensics and Genomics (microFORGE)"/>
            <person name="Knight B.M."/>
            <person name="Roberts D.P."/>
            <person name="Lin D."/>
            <person name="Hari K."/>
            <person name="Fletcher J."/>
            <person name="Melcher U."/>
            <person name="Blagden T."/>
            <person name="Winegar R.A."/>
        </authorList>
    </citation>
    <scope>NUCLEOTIDE SEQUENCE [LARGE SCALE GENOMIC DNA]</scope>
    <source>
        <strain evidence="3">DSM 23493</strain>
    </source>
</reference>
<accession>A0A0K9FCK4</accession>
<dbReference type="InterPro" id="IPR008972">
    <property type="entry name" value="Cupredoxin"/>
</dbReference>
<evidence type="ECO:0000259" key="1">
    <source>
        <dbReference type="Pfam" id="PF13473"/>
    </source>
</evidence>
<gene>
    <name evidence="2" type="ORF">ACZ11_06585</name>
</gene>
<protein>
    <recommendedName>
        <fullName evidence="1">EfeO-type cupredoxin-like domain-containing protein</fullName>
    </recommendedName>
</protein>
<dbReference type="Proteomes" id="UP000037326">
    <property type="component" value="Unassembled WGS sequence"/>
</dbReference>
<evidence type="ECO:0000313" key="2">
    <source>
        <dbReference type="EMBL" id="KMY31851.1"/>
    </source>
</evidence>
<sequence>MVEPYGYAPENVKVKAGIPVKLHFQKSFTGGCLSFLLIEDFQLEKTLEKGDNLVEFTPEKTGIYTFHCGMNMYSGKIIVE</sequence>
<dbReference type="OrthoDB" id="9800141at2"/>
<dbReference type="GeneID" id="96597943"/>
<dbReference type="Gene3D" id="2.60.40.420">
    <property type="entry name" value="Cupredoxins - blue copper proteins"/>
    <property type="match status" value="1"/>
</dbReference>
<feature type="domain" description="EfeO-type cupredoxin-like" evidence="1">
    <location>
        <begin position="6"/>
        <end position="79"/>
    </location>
</feature>
<dbReference type="RefSeq" id="WP_049664654.1">
    <property type="nucleotide sequence ID" value="NZ_LFXJ01000005.1"/>
</dbReference>
<dbReference type="PATRIC" id="fig|582475.4.peg.787"/>
<dbReference type="EMBL" id="LFXJ01000005">
    <property type="protein sequence ID" value="KMY31851.1"/>
    <property type="molecule type" value="Genomic_DNA"/>
</dbReference>
<dbReference type="InterPro" id="IPR028096">
    <property type="entry name" value="EfeO_Cupredoxin"/>
</dbReference>
<dbReference type="AlphaFoldDB" id="A0A0K9FCK4"/>
<name>A0A0K9FCK4_9BACI</name>
<evidence type="ECO:0000313" key="3">
    <source>
        <dbReference type="Proteomes" id="UP000037326"/>
    </source>
</evidence>
<dbReference type="Pfam" id="PF13473">
    <property type="entry name" value="Cupredoxin_1"/>
    <property type="match status" value="1"/>
</dbReference>